<keyword evidence="3" id="KW-0533">Nickel</keyword>
<dbReference type="GO" id="GO:0010309">
    <property type="term" value="F:acireductone dioxygenase [iron(II)-requiring] activity"/>
    <property type="evidence" value="ECO:0007669"/>
    <property type="project" value="UniProtKB-EC"/>
</dbReference>
<dbReference type="EC" id="1.13.11.54" evidence="10"/>
<gene>
    <name evidence="11" type="ORF">OFUS_LOCUS19735</name>
</gene>
<dbReference type="OrthoDB" id="1867259at2759"/>
<organism evidence="11 12">
    <name type="scientific">Owenia fusiformis</name>
    <name type="common">Polychaete worm</name>
    <dbReference type="NCBI Taxonomy" id="6347"/>
    <lineage>
        <taxon>Eukaryota</taxon>
        <taxon>Metazoa</taxon>
        <taxon>Spiralia</taxon>
        <taxon>Lophotrochozoa</taxon>
        <taxon>Annelida</taxon>
        <taxon>Polychaeta</taxon>
        <taxon>Sedentaria</taxon>
        <taxon>Canalipalpata</taxon>
        <taxon>Sabellida</taxon>
        <taxon>Oweniida</taxon>
        <taxon>Oweniidae</taxon>
        <taxon>Owenia</taxon>
    </lineage>
</organism>
<evidence type="ECO:0000256" key="8">
    <source>
        <dbReference type="ARBA" id="ARBA00023004"/>
    </source>
</evidence>
<dbReference type="GO" id="GO:0009086">
    <property type="term" value="P:methionine biosynthetic process"/>
    <property type="evidence" value="ECO:0007669"/>
    <property type="project" value="UniProtKB-KW"/>
</dbReference>
<dbReference type="Gene3D" id="2.60.120.10">
    <property type="entry name" value="Jelly Rolls"/>
    <property type="match status" value="1"/>
</dbReference>
<evidence type="ECO:0000313" key="12">
    <source>
        <dbReference type="Proteomes" id="UP000749559"/>
    </source>
</evidence>
<keyword evidence="9" id="KW-0486">Methionine biosynthesis</keyword>
<keyword evidence="7" id="KW-0560">Oxidoreductase</keyword>
<comment type="catalytic activity">
    <reaction evidence="1">
        <text>1,2-dihydroxy-5-(methylsulfanyl)pent-1-en-3-one + O2 = 4-methylsulfanyl-2-oxobutanoate + formate + 2 H(+)</text>
        <dbReference type="Rhea" id="RHEA:24504"/>
        <dbReference type="ChEBI" id="CHEBI:15378"/>
        <dbReference type="ChEBI" id="CHEBI:15379"/>
        <dbReference type="ChEBI" id="CHEBI:15740"/>
        <dbReference type="ChEBI" id="CHEBI:16723"/>
        <dbReference type="ChEBI" id="CHEBI:49252"/>
        <dbReference type="EC" id="1.13.11.54"/>
    </reaction>
</comment>
<name>A0A8J1U9A5_OWEFU</name>
<proteinExistence type="predicted"/>
<protein>
    <recommendedName>
        <fullName evidence="10">acireductone dioxygenase (Fe(2+)-requiring)</fullName>
        <ecNumber evidence="10">1.13.11.54</ecNumber>
    </recommendedName>
</protein>
<dbReference type="InterPro" id="IPR004313">
    <property type="entry name" value="ARD"/>
</dbReference>
<evidence type="ECO:0000256" key="5">
    <source>
        <dbReference type="ARBA" id="ARBA00022723"/>
    </source>
</evidence>
<evidence type="ECO:0000313" key="11">
    <source>
        <dbReference type="EMBL" id="CAH1795159.1"/>
    </source>
</evidence>
<keyword evidence="8" id="KW-0408">Iron</keyword>
<keyword evidence="6" id="KW-0223">Dioxygenase</keyword>
<dbReference type="Proteomes" id="UP000749559">
    <property type="component" value="Unassembled WGS sequence"/>
</dbReference>
<evidence type="ECO:0000256" key="7">
    <source>
        <dbReference type="ARBA" id="ARBA00023002"/>
    </source>
</evidence>
<comment type="cofactor">
    <cofactor evidence="2">
        <name>Fe(2+)</name>
        <dbReference type="ChEBI" id="CHEBI:29033"/>
    </cofactor>
</comment>
<dbReference type="InterPro" id="IPR011051">
    <property type="entry name" value="RmlC_Cupin_sf"/>
</dbReference>
<dbReference type="AlphaFoldDB" id="A0A8J1U9A5"/>
<keyword evidence="12" id="KW-1185">Reference proteome</keyword>
<dbReference type="SUPFAM" id="SSF51182">
    <property type="entry name" value="RmlC-like cupins"/>
    <property type="match status" value="1"/>
</dbReference>
<dbReference type="GO" id="GO:0046872">
    <property type="term" value="F:metal ion binding"/>
    <property type="evidence" value="ECO:0007669"/>
    <property type="project" value="UniProtKB-KW"/>
</dbReference>
<dbReference type="InterPro" id="IPR014710">
    <property type="entry name" value="RmlC-like_jellyroll"/>
</dbReference>
<dbReference type="PANTHER" id="PTHR23418">
    <property type="entry name" value="ACIREDUCTONE DIOXYGENASE"/>
    <property type="match status" value="1"/>
</dbReference>
<evidence type="ECO:0000256" key="4">
    <source>
        <dbReference type="ARBA" id="ARBA00022605"/>
    </source>
</evidence>
<comment type="caution">
    <text evidence="11">The sequence shown here is derived from an EMBL/GenBank/DDBJ whole genome shotgun (WGS) entry which is preliminary data.</text>
</comment>
<evidence type="ECO:0000256" key="1">
    <source>
        <dbReference type="ARBA" id="ARBA00000428"/>
    </source>
</evidence>
<evidence type="ECO:0000256" key="2">
    <source>
        <dbReference type="ARBA" id="ARBA00001954"/>
    </source>
</evidence>
<dbReference type="Pfam" id="PF03079">
    <property type="entry name" value="ARD"/>
    <property type="match status" value="1"/>
</dbReference>
<dbReference type="PANTHER" id="PTHR23418:SF0">
    <property type="entry name" value="ACIREDUCTONE DIOXYGENASE"/>
    <property type="match status" value="1"/>
</dbReference>
<dbReference type="CDD" id="cd02232">
    <property type="entry name" value="cupin_ARD"/>
    <property type="match status" value="1"/>
</dbReference>
<accession>A0A8J1U9A5</accession>
<sequence>MVKAWYLGSDLYQKDSNDVLTPEEITKKTGVQIFKMDVDSYKDDSRFKSVIEEKKLFFSDVYNNPADCTEEQVKFFLKEHIHEDDEVRLVLDGACCMDVRDKDDKWIRLRVTKGDMVVLPPGLYHRGLIDEYLQMLRMFENKELWVAVYRPAADDNIVHKKYLESRRAIEAN</sequence>
<evidence type="ECO:0000256" key="6">
    <source>
        <dbReference type="ARBA" id="ARBA00022964"/>
    </source>
</evidence>
<reference evidence="11" key="1">
    <citation type="submission" date="2022-03" db="EMBL/GenBank/DDBJ databases">
        <authorList>
            <person name="Martin C."/>
        </authorList>
    </citation>
    <scope>NUCLEOTIDE SEQUENCE</scope>
</reference>
<keyword evidence="5" id="KW-0479">Metal-binding</keyword>
<dbReference type="EMBL" id="CAIIXF020000009">
    <property type="protein sequence ID" value="CAH1795159.1"/>
    <property type="molecule type" value="Genomic_DNA"/>
</dbReference>
<keyword evidence="4" id="KW-0028">Amino-acid biosynthesis</keyword>
<evidence type="ECO:0000256" key="9">
    <source>
        <dbReference type="ARBA" id="ARBA00023167"/>
    </source>
</evidence>
<evidence type="ECO:0000256" key="10">
    <source>
        <dbReference type="ARBA" id="ARBA00039005"/>
    </source>
</evidence>
<evidence type="ECO:0000256" key="3">
    <source>
        <dbReference type="ARBA" id="ARBA00022596"/>
    </source>
</evidence>